<dbReference type="OrthoDB" id="5296245at2"/>
<dbReference type="InterPro" id="IPR009875">
    <property type="entry name" value="PilZ_domain"/>
</dbReference>
<feature type="domain" description="PilZ" evidence="1">
    <location>
        <begin position="5"/>
        <end position="98"/>
    </location>
</feature>
<name>A0A1Y6EYY6_9GAMM</name>
<evidence type="ECO:0000259" key="1">
    <source>
        <dbReference type="Pfam" id="PF07238"/>
    </source>
</evidence>
<keyword evidence="3" id="KW-1185">Reference proteome</keyword>
<evidence type="ECO:0000313" key="2">
    <source>
        <dbReference type="EMBL" id="SMQ65453.1"/>
    </source>
</evidence>
<gene>
    <name evidence="2" type="ORF">SAMN06297229_1272</name>
</gene>
<dbReference type="GO" id="GO:0035438">
    <property type="term" value="F:cyclic-di-GMP binding"/>
    <property type="evidence" value="ECO:0007669"/>
    <property type="project" value="InterPro"/>
</dbReference>
<sequence>MSDYTLNLSNEEQVRKAYMPFVQQGGLFVATGKGQVQHKLGEEVMLSVTLPKDTEATLVKGKVVWLSPPRGSANSEAGFGVQLLEDKSHLRNRIETLLGHLVQSDAPTSTI</sequence>
<dbReference type="RefSeq" id="WP_086434368.1">
    <property type="nucleotide sequence ID" value="NZ_FXWH01000001.1"/>
</dbReference>
<protein>
    <submittedName>
        <fullName evidence="2">Type IV pilus assembly protein PilZ</fullName>
    </submittedName>
</protein>
<dbReference type="EMBL" id="FXWH01000001">
    <property type="protein sequence ID" value="SMQ65453.1"/>
    <property type="molecule type" value="Genomic_DNA"/>
</dbReference>
<organism evidence="2 3">
    <name type="scientific">Pseudidiomarina planktonica</name>
    <dbReference type="NCBI Taxonomy" id="1323738"/>
    <lineage>
        <taxon>Bacteria</taxon>
        <taxon>Pseudomonadati</taxon>
        <taxon>Pseudomonadota</taxon>
        <taxon>Gammaproteobacteria</taxon>
        <taxon>Alteromonadales</taxon>
        <taxon>Idiomarinaceae</taxon>
        <taxon>Pseudidiomarina</taxon>
    </lineage>
</organism>
<evidence type="ECO:0000313" key="3">
    <source>
        <dbReference type="Proteomes" id="UP000194450"/>
    </source>
</evidence>
<dbReference type="AlphaFoldDB" id="A0A1Y6EYY6"/>
<dbReference type="Gene3D" id="2.40.10.220">
    <property type="entry name" value="predicted glycosyltransferase like domains"/>
    <property type="match status" value="1"/>
</dbReference>
<accession>A0A1Y6EYY6</accession>
<dbReference type="Proteomes" id="UP000194450">
    <property type="component" value="Unassembled WGS sequence"/>
</dbReference>
<proteinExistence type="predicted"/>
<dbReference type="Pfam" id="PF07238">
    <property type="entry name" value="PilZ"/>
    <property type="match status" value="1"/>
</dbReference>
<reference evidence="3" key="1">
    <citation type="submission" date="2017-04" db="EMBL/GenBank/DDBJ databases">
        <authorList>
            <person name="Varghese N."/>
            <person name="Submissions S."/>
        </authorList>
    </citation>
    <scope>NUCLEOTIDE SEQUENCE [LARGE SCALE GENOMIC DNA]</scope>
</reference>